<evidence type="ECO:0000313" key="8">
    <source>
        <dbReference type="EMBL" id="KRM40649.1"/>
    </source>
</evidence>
<accession>A0A0R1YLC3</accession>
<feature type="transmembrane region" description="Helical" evidence="6">
    <location>
        <begin position="347"/>
        <end position="364"/>
    </location>
</feature>
<organism evidence="8 9">
    <name type="scientific">Lactobacillus hamsteri DSM 5661 = JCM 6256</name>
    <dbReference type="NCBI Taxonomy" id="1423754"/>
    <lineage>
        <taxon>Bacteria</taxon>
        <taxon>Bacillati</taxon>
        <taxon>Bacillota</taxon>
        <taxon>Bacilli</taxon>
        <taxon>Lactobacillales</taxon>
        <taxon>Lactobacillaceae</taxon>
        <taxon>Lactobacillus</taxon>
    </lineage>
</organism>
<dbReference type="EMBL" id="AZGI01000013">
    <property type="protein sequence ID" value="KRM40649.1"/>
    <property type="molecule type" value="Genomic_DNA"/>
</dbReference>
<evidence type="ECO:0000256" key="5">
    <source>
        <dbReference type="ARBA" id="ARBA00023136"/>
    </source>
</evidence>
<dbReference type="eggNOG" id="COG1055">
    <property type="taxonomic scope" value="Bacteria"/>
</dbReference>
<dbReference type="RefSeq" id="WP_025080627.1">
    <property type="nucleotide sequence ID" value="NZ_AZGI01000013.1"/>
</dbReference>
<dbReference type="InterPro" id="IPR004680">
    <property type="entry name" value="Cit_transptr-like_dom"/>
</dbReference>
<evidence type="ECO:0000256" key="1">
    <source>
        <dbReference type="ARBA" id="ARBA00004141"/>
    </source>
</evidence>
<dbReference type="STRING" id="1423754.FC39_GL000252"/>
<feature type="transmembrane region" description="Helical" evidence="6">
    <location>
        <begin position="39"/>
        <end position="57"/>
    </location>
</feature>
<dbReference type="Pfam" id="PF03600">
    <property type="entry name" value="CitMHS"/>
    <property type="match status" value="1"/>
</dbReference>
<feature type="transmembrane region" description="Helical" evidence="6">
    <location>
        <begin position="115"/>
        <end position="134"/>
    </location>
</feature>
<evidence type="ECO:0000259" key="7">
    <source>
        <dbReference type="Pfam" id="PF03600"/>
    </source>
</evidence>
<keyword evidence="2" id="KW-0813">Transport</keyword>
<feature type="transmembrane region" description="Helical" evidence="6">
    <location>
        <begin position="187"/>
        <end position="206"/>
    </location>
</feature>
<dbReference type="Proteomes" id="UP000051223">
    <property type="component" value="Unassembled WGS sequence"/>
</dbReference>
<name>A0A0R1YLC3_9LACO</name>
<sequence>MTVLKNIAKDRILQFTVLVTIISLFFARPRLEDINFHTLFSVAAMLTIIQIYAYLHVLDVLAYKLTSIADNTRKLNILFTLLSIISGMFLGNDITALTLIPLYLNIAKKYKLPQILPVTLIGMGANIGAALTPWGNPHNIFLVSRYDVNAVTFFSWSIPYLIASMIILGIVFFFIPKETIPIQKAQSIRISWRPTLITTAVFIFFFFGVFRVVPIVIPMIVSIVLALLINPRIMLKIDYALLLTFTGFFIFISDIQQIPAIVGIIHMWVNSENSTYLTSIISSQVMSNVPSTILVGKFTNYAEALFLGSNIGGFGSAIGSMANMLVLKTFNQHASVNKSKFFKQWTLMQFAGLIILTIVGWLLLQI</sequence>
<evidence type="ECO:0000256" key="4">
    <source>
        <dbReference type="ARBA" id="ARBA00022989"/>
    </source>
</evidence>
<dbReference type="OrthoDB" id="3177666at2"/>
<proteinExistence type="predicted"/>
<evidence type="ECO:0000313" key="9">
    <source>
        <dbReference type="Proteomes" id="UP000051223"/>
    </source>
</evidence>
<feature type="transmembrane region" description="Helical" evidence="6">
    <location>
        <begin position="12"/>
        <end position="27"/>
    </location>
</feature>
<keyword evidence="4 6" id="KW-1133">Transmembrane helix</keyword>
<keyword evidence="9" id="KW-1185">Reference proteome</keyword>
<feature type="transmembrane region" description="Helical" evidence="6">
    <location>
        <begin position="241"/>
        <end position="269"/>
    </location>
</feature>
<dbReference type="PANTHER" id="PTHR43568">
    <property type="entry name" value="P PROTEIN"/>
    <property type="match status" value="1"/>
</dbReference>
<feature type="transmembrane region" description="Helical" evidence="6">
    <location>
        <begin position="304"/>
        <end position="326"/>
    </location>
</feature>
<dbReference type="GO" id="GO:0055085">
    <property type="term" value="P:transmembrane transport"/>
    <property type="evidence" value="ECO:0007669"/>
    <property type="project" value="InterPro"/>
</dbReference>
<feature type="domain" description="Citrate transporter-like" evidence="7">
    <location>
        <begin position="21"/>
        <end position="295"/>
    </location>
</feature>
<reference evidence="8 9" key="1">
    <citation type="journal article" date="2015" name="Genome Announc.">
        <title>Expanding the biotechnology potential of lactobacilli through comparative genomics of 213 strains and associated genera.</title>
        <authorList>
            <person name="Sun Z."/>
            <person name="Harris H.M."/>
            <person name="McCann A."/>
            <person name="Guo C."/>
            <person name="Argimon S."/>
            <person name="Zhang W."/>
            <person name="Yang X."/>
            <person name="Jeffery I.B."/>
            <person name="Cooney J.C."/>
            <person name="Kagawa T.F."/>
            <person name="Liu W."/>
            <person name="Song Y."/>
            <person name="Salvetti E."/>
            <person name="Wrobel A."/>
            <person name="Rasinkangas P."/>
            <person name="Parkhill J."/>
            <person name="Rea M.C."/>
            <person name="O'Sullivan O."/>
            <person name="Ritari J."/>
            <person name="Douillard F.P."/>
            <person name="Paul Ross R."/>
            <person name="Yang R."/>
            <person name="Briner A.E."/>
            <person name="Felis G.E."/>
            <person name="de Vos W.M."/>
            <person name="Barrangou R."/>
            <person name="Klaenhammer T.R."/>
            <person name="Caufield P.W."/>
            <person name="Cui Y."/>
            <person name="Zhang H."/>
            <person name="O'Toole P.W."/>
        </authorList>
    </citation>
    <scope>NUCLEOTIDE SEQUENCE [LARGE SCALE GENOMIC DNA]</scope>
    <source>
        <strain evidence="8 9">DSM 5661</strain>
    </source>
</reference>
<comment type="subcellular location">
    <subcellularLocation>
        <location evidence="1">Membrane</location>
        <topology evidence="1">Multi-pass membrane protein</topology>
    </subcellularLocation>
</comment>
<keyword evidence="3 6" id="KW-0812">Transmembrane</keyword>
<feature type="transmembrane region" description="Helical" evidence="6">
    <location>
        <begin position="154"/>
        <end position="175"/>
    </location>
</feature>
<dbReference type="GO" id="GO:0016020">
    <property type="term" value="C:membrane"/>
    <property type="evidence" value="ECO:0007669"/>
    <property type="project" value="UniProtKB-SubCell"/>
</dbReference>
<evidence type="ECO:0000256" key="2">
    <source>
        <dbReference type="ARBA" id="ARBA00022448"/>
    </source>
</evidence>
<keyword evidence="5 6" id="KW-0472">Membrane</keyword>
<dbReference type="PANTHER" id="PTHR43568:SF1">
    <property type="entry name" value="P PROTEIN"/>
    <property type="match status" value="1"/>
</dbReference>
<evidence type="ECO:0000256" key="3">
    <source>
        <dbReference type="ARBA" id="ARBA00022692"/>
    </source>
</evidence>
<dbReference type="PATRIC" id="fig|1423754.3.peg.263"/>
<dbReference type="InterPro" id="IPR051475">
    <property type="entry name" value="Diverse_Ion_Transporter"/>
</dbReference>
<feature type="transmembrane region" description="Helical" evidence="6">
    <location>
        <begin position="77"/>
        <end position="103"/>
    </location>
</feature>
<evidence type="ECO:0000256" key="6">
    <source>
        <dbReference type="SAM" id="Phobius"/>
    </source>
</evidence>
<dbReference type="AlphaFoldDB" id="A0A0R1YLC3"/>
<gene>
    <name evidence="8" type="ORF">FC39_GL000252</name>
</gene>
<protein>
    <submittedName>
        <fullName evidence="8">Cation transporter</fullName>
    </submittedName>
</protein>
<comment type="caution">
    <text evidence="8">The sequence shown here is derived from an EMBL/GenBank/DDBJ whole genome shotgun (WGS) entry which is preliminary data.</text>
</comment>